<dbReference type="Gene3D" id="1.20.1740.10">
    <property type="entry name" value="Amino acid/polyamine transporter I"/>
    <property type="match status" value="1"/>
</dbReference>
<feature type="transmembrane region" description="Helical" evidence="6">
    <location>
        <begin position="275"/>
        <end position="300"/>
    </location>
</feature>
<evidence type="ECO:0000256" key="3">
    <source>
        <dbReference type="ARBA" id="ARBA00022692"/>
    </source>
</evidence>
<sequence>MAILRNLFRKKSIDVSAEQAEASEMKRTLNAFDLTALGVGCIIGTGIFVLTGSAAARFAGPAIALSFVIAALVSLFSAFSYAEMSTMIPIAGSAYSYTISSLGELFGWIIGWDLMLEYLVGASTVAVGWSAYVVGFFADAFKVNFSKATTGTPLSYTDEKFVRVEGAYINIPAIFICLAVTTILVVGIRESATVNTVVVFIKVLVVILFITGAAKYVDTNNLKPFIPKNEGGSKYGAIGVIRGAQRVFFAYIGFDAVSTAAQEAKNPQRDLPLGIILSLLICTGLYIATSIVLCGIMPYTKLDQPNPMTYALRAHSGTRWLQILVGVGAVAGLTSVILVLLLSQPRLFMAMANDGLLPPMFSRLHPKFKTPFYPTILGGVITAVLSGFLPVDLLGDMTSVGTLFAFFFVNVSVIIFRHVDPHRHRAFRVPLGPYIFPVLGSIIAILLIVISGKSTIIRLVAWMGIGLVVYAFYGYKHSKLPEFQNQSVVQPKGHEEQYSV</sequence>
<accession>A0A2T9ZK04</accession>
<feature type="transmembrane region" description="Helical" evidence="6">
    <location>
        <begin position="397"/>
        <end position="419"/>
    </location>
</feature>
<comment type="subcellular location">
    <subcellularLocation>
        <location evidence="1">Membrane</location>
        <topology evidence="1">Multi-pass membrane protein</topology>
    </subcellularLocation>
</comment>
<feature type="transmembrane region" description="Helical" evidence="6">
    <location>
        <begin position="194"/>
        <end position="214"/>
    </location>
</feature>
<dbReference type="GO" id="GO:0015171">
    <property type="term" value="F:amino acid transmembrane transporter activity"/>
    <property type="evidence" value="ECO:0007669"/>
    <property type="project" value="TreeGrafter"/>
</dbReference>
<dbReference type="GO" id="GO:0016020">
    <property type="term" value="C:membrane"/>
    <property type="evidence" value="ECO:0007669"/>
    <property type="project" value="UniProtKB-SubCell"/>
</dbReference>
<dbReference type="EMBL" id="MBFS01000062">
    <property type="protein sequence ID" value="PVV04929.1"/>
    <property type="molecule type" value="Genomic_DNA"/>
</dbReference>
<keyword evidence="3 6" id="KW-0812">Transmembrane</keyword>
<dbReference type="PANTHER" id="PTHR43243">
    <property type="entry name" value="INNER MEMBRANE TRANSPORTER YGJI-RELATED"/>
    <property type="match status" value="1"/>
</dbReference>
<evidence type="ECO:0000256" key="6">
    <source>
        <dbReference type="SAM" id="Phobius"/>
    </source>
</evidence>
<evidence type="ECO:0000256" key="1">
    <source>
        <dbReference type="ARBA" id="ARBA00004141"/>
    </source>
</evidence>
<dbReference type="InterPro" id="IPR002293">
    <property type="entry name" value="AA/rel_permease1"/>
</dbReference>
<name>A0A2T9ZK04_9FUNG</name>
<evidence type="ECO:0000256" key="5">
    <source>
        <dbReference type="ARBA" id="ARBA00023136"/>
    </source>
</evidence>
<organism evidence="7 8">
    <name type="scientific">Smittium megazygosporum</name>
    <dbReference type="NCBI Taxonomy" id="133381"/>
    <lineage>
        <taxon>Eukaryota</taxon>
        <taxon>Fungi</taxon>
        <taxon>Fungi incertae sedis</taxon>
        <taxon>Zoopagomycota</taxon>
        <taxon>Kickxellomycotina</taxon>
        <taxon>Harpellomycetes</taxon>
        <taxon>Harpellales</taxon>
        <taxon>Legeriomycetaceae</taxon>
        <taxon>Smittium</taxon>
    </lineage>
</organism>
<keyword evidence="2" id="KW-0813">Transport</keyword>
<evidence type="ECO:0000313" key="8">
    <source>
        <dbReference type="Proteomes" id="UP000245609"/>
    </source>
</evidence>
<protein>
    <recommendedName>
        <fullName evidence="9">Cationic amino acid transporter C-terminal domain-containing protein</fullName>
    </recommendedName>
</protein>
<feature type="transmembrane region" description="Helical" evidence="6">
    <location>
        <begin position="372"/>
        <end position="391"/>
    </location>
</feature>
<reference evidence="7 8" key="1">
    <citation type="journal article" date="2018" name="MBio">
        <title>Comparative Genomics Reveals the Core Gene Toolbox for the Fungus-Insect Symbiosis.</title>
        <authorList>
            <person name="Wang Y."/>
            <person name="Stata M."/>
            <person name="Wang W."/>
            <person name="Stajich J.E."/>
            <person name="White M.M."/>
            <person name="Moncalvo J.M."/>
        </authorList>
    </citation>
    <scope>NUCLEOTIDE SEQUENCE [LARGE SCALE GENOMIC DNA]</scope>
    <source>
        <strain evidence="7 8">SC-DP-2</strain>
    </source>
</reference>
<feature type="transmembrane region" description="Helical" evidence="6">
    <location>
        <begin position="167"/>
        <end position="188"/>
    </location>
</feature>
<comment type="caution">
    <text evidence="7">The sequence shown here is derived from an EMBL/GenBank/DDBJ whole genome shotgun (WGS) entry which is preliminary data.</text>
</comment>
<dbReference type="STRING" id="133381.A0A2T9ZK04"/>
<dbReference type="PANTHER" id="PTHR43243:SF4">
    <property type="entry name" value="CATIONIC AMINO ACID TRANSPORTER 4"/>
    <property type="match status" value="1"/>
</dbReference>
<feature type="transmembrane region" description="Helical" evidence="6">
    <location>
        <begin position="456"/>
        <end position="475"/>
    </location>
</feature>
<dbReference type="PIRSF" id="PIRSF006060">
    <property type="entry name" value="AA_transporter"/>
    <property type="match status" value="1"/>
</dbReference>
<gene>
    <name evidence="7" type="ORF">BB560_000555</name>
</gene>
<feature type="transmembrane region" description="Helical" evidence="6">
    <location>
        <begin position="94"/>
        <end position="112"/>
    </location>
</feature>
<evidence type="ECO:0000256" key="2">
    <source>
        <dbReference type="ARBA" id="ARBA00022448"/>
    </source>
</evidence>
<feature type="transmembrane region" description="Helical" evidence="6">
    <location>
        <begin position="431"/>
        <end position="450"/>
    </location>
</feature>
<feature type="transmembrane region" description="Helical" evidence="6">
    <location>
        <begin position="34"/>
        <end position="56"/>
    </location>
</feature>
<keyword evidence="8" id="KW-1185">Reference proteome</keyword>
<feature type="transmembrane region" description="Helical" evidence="6">
    <location>
        <begin position="118"/>
        <end position="138"/>
    </location>
</feature>
<feature type="transmembrane region" description="Helical" evidence="6">
    <location>
        <begin position="320"/>
        <end position="342"/>
    </location>
</feature>
<keyword evidence="5 6" id="KW-0472">Membrane</keyword>
<feature type="transmembrane region" description="Helical" evidence="6">
    <location>
        <begin position="62"/>
        <end position="82"/>
    </location>
</feature>
<dbReference type="OrthoDB" id="5982228at2759"/>
<dbReference type="Proteomes" id="UP000245609">
    <property type="component" value="Unassembled WGS sequence"/>
</dbReference>
<evidence type="ECO:0000256" key="4">
    <source>
        <dbReference type="ARBA" id="ARBA00022989"/>
    </source>
</evidence>
<keyword evidence="4 6" id="KW-1133">Transmembrane helix</keyword>
<evidence type="ECO:0000313" key="7">
    <source>
        <dbReference type="EMBL" id="PVV04929.1"/>
    </source>
</evidence>
<dbReference type="AlphaFoldDB" id="A0A2T9ZK04"/>
<proteinExistence type="predicted"/>
<dbReference type="Pfam" id="PF13520">
    <property type="entry name" value="AA_permease_2"/>
    <property type="match status" value="1"/>
</dbReference>
<evidence type="ECO:0008006" key="9">
    <source>
        <dbReference type="Google" id="ProtNLM"/>
    </source>
</evidence>